<organism evidence="2 3">
    <name type="scientific">Marasmius crinis-equi</name>
    <dbReference type="NCBI Taxonomy" id="585013"/>
    <lineage>
        <taxon>Eukaryota</taxon>
        <taxon>Fungi</taxon>
        <taxon>Dikarya</taxon>
        <taxon>Basidiomycota</taxon>
        <taxon>Agaricomycotina</taxon>
        <taxon>Agaricomycetes</taxon>
        <taxon>Agaricomycetidae</taxon>
        <taxon>Agaricales</taxon>
        <taxon>Marasmiineae</taxon>
        <taxon>Marasmiaceae</taxon>
        <taxon>Marasmius</taxon>
    </lineage>
</organism>
<name>A0ABR3FX54_9AGAR</name>
<evidence type="ECO:0000256" key="1">
    <source>
        <dbReference type="SAM" id="SignalP"/>
    </source>
</evidence>
<keyword evidence="1" id="KW-0732">Signal</keyword>
<reference evidence="2 3" key="1">
    <citation type="submission" date="2024-02" db="EMBL/GenBank/DDBJ databases">
        <title>A draft genome for the cacao thread blight pathogen Marasmius crinis-equi.</title>
        <authorList>
            <person name="Cohen S.P."/>
            <person name="Baruah I.K."/>
            <person name="Amoako-Attah I."/>
            <person name="Bukari Y."/>
            <person name="Meinhardt L.W."/>
            <person name="Bailey B.A."/>
        </authorList>
    </citation>
    <scope>NUCLEOTIDE SEQUENCE [LARGE SCALE GENOMIC DNA]</scope>
    <source>
        <strain evidence="2 3">GH-76</strain>
    </source>
</reference>
<feature type="chain" id="PRO_5045990676" description="Cell wall galactomannoprotein" evidence="1">
    <location>
        <begin position="22"/>
        <end position="188"/>
    </location>
</feature>
<evidence type="ECO:0008006" key="4">
    <source>
        <dbReference type="Google" id="ProtNLM"/>
    </source>
</evidence>
<comment type="caution">
    <text evidence="2">The sequence shown here is derived from an EMBL/GenBank/DDBJ whole genome shotgun (WGS) entry which is preliminary data.</text>
</comment>
<dbReference type="Proteomes" id="UP001465976">
    <property type="component" value="Unassembled WGS sequence"/>
</dbReference>
<protein>
    <recommendedName>
        <fullName evidence="4">Cell wall galactomannoprotein</fullName>
    </recommendedName>
</protein>
<proteinExistence type="predicted"/>
<evidence type="ECO:0000313" key="3">
    <source>
        <dbReference type="Proteomes" id="UP001465976"/>
    </source>
</evidence>
<sequence length="188" mass="19771">MVRIGTTVVGVLAALATAALANPTGIQCTADKVYDDVVGIHQNHVSRLDAAVNGLGTSPDQVTDMQIQDLENATEGLQKAMSNLDGDVECTPSVSTDDAKKIFGELKNTNPLLLDALHGIATKNTVFTGKYAFVRKMLPAALSNFEKAYSTSANGLLAKCSDPGVKRDGQEMVLGVIAAFKAAEQAYN</sequence>
<accession>A0ABR3FX54</accession>
<gene>
    <name evidence="2" type="ORF">V5O48_001895</name>
</gene>
<evidence type="ECO:0000313" key="2">
    <source>
        <dbReference type="EMBL" id="KAL0580119.1"/>
    </source>
</evidence>
<feature type="signal peptide" evidence="1">
    <location>
        <begin position="1"/>
        <end position="21"/>
    </location>
</feature>
<dbReference type="EMBL" id="JBAHYK010000039">
    <property type="protein sequence ID" value="KAL0580119.1"/>
    <property type="molecule type" value="Genomic_DNA"/>
</dbReference>
<keyword evidence="3" id="KW-1185">Reference proteome</keyword>